<feature type="compositionally biased region" description="Basic and acidic residues" evidence="1">
    <location>
        <begin position="1"/>
        <end position="12"/>
    </location>
</feature>
<dbReference type="EMBL" id="CDMY01000477">
    <property type="protein sequence ID" value="CEM16391.1"/>
    <property type="molecule type" value="Genomic_DNA"/>
</dbReference>
<keyword evidence="3" id="KW-1185">Reference proteome</keyword>
<evidence type="ECO:0000313" key="3">
    <source>
        <dbReference type="Proteomes" id="UP000041254"/>
    </source>
</evidence>
<feature type="compositionally biased region" description="Basic and acidic residues" evidence="1">
    <location>
        <begin position="61"/>
        <end position="70"/>
    </location>
</feature>
<organism evidence="2 3">
    <name type="scientific">Vitrella brassicaformis (strain CCMP3155)</name>
    <dbReference type="NCBI Taxonomy" id="1169540"/>
    <lineage>
        <taxon>Eukaryota</taxon>
        <taxon>Sar</taxon>
        <taxon>Alveolata</taxon>
        <taxon>Colpodellida</taxon>
        <taxon>Vitrellaceae</taxon>
        <taxon>Vitrella</taxon>
    </lineage>
</organism>
<protein>
    <submittedName>
        <fullName evidence="2">Uncharacterized protein</fullName>
    </submittedName>
</protein>
<gene>
    <name evidence="2" type="ORF">Vbra_709</name>
</gene>
<dbReference type="InParanoid" id="A0A0G4FQP2"/>
<dbReference type="AlphaFoldDB" id="A0A0G4FQP2"/>
<feature type="region of interest" description="Disordered" evidence="1">
    <location>
        <begin position="1"/>
        <end position="93"/>
    </location>
</feature>
<sequence length="93" mass="9884">MGVKESVHHGEEDNITLAVAEADKDKGAEPMEVDMPQAASEEPLGAYGRAQQGTGLTGRSDGAEGRHSDASAEQTELIEGDHRHPSLQPPWPL</sequence>
<accession>A0A0G4FQP2</accession>
<name>A0A0G4FQP2_VITBC</name>
<proteinExistence type="predicted"/>
<reference evidence="2 3" key="1">
    <citation type="submission" date="2014-11" db="EMBL/GenBank/DDBJ databases">
        <authorList>
            <person name="Zhu J."/>
            <person name="Qi W."/>
            <person name="Song R."/>
        </authorList>
    </citation>
    <scope>NUCLEOTIDE SEQUENCE [LARGE SCALE GENOMIC DNA]</scope>
</reference>
<evidence type="ECO:0000256" key="1">
    <source>
        <dbReference type="SAM" id="MobiDB-lite"/>
    </source>
</evidence>
<dbReference type="VEuPathDB" id="CryptoDB:Vbra_709"/>
<evidence type="ECO:0000313" key="2">
    <source>
        <dbReference type="EMBL" id="CEM16391.1"/>
    </source>
</evidence>
<dbReference type="Proteomes" id="UP000041254">
    <property type="component" value="Unassembled WGS sequence"/>
</dbReference>